<proteinExistence type="predicted"/>
<evidence type="ECO:0000313" key="3">
    <source>
        <dbReference type="Proteomes" id="UP001642484"/>
    </source>
</evidence>
<gene>
    <name evidence="2" type="ORF">CCMP2556_LOCUS7422</name>
</gene>
<organism evidence="2 3">
    <name type="scientific">Durusdinium trenchii</name>
    <dbReference type="NCBI Taxonomy" id="1381693"/>
    <lineage>
        <taxon>Eukaryota</taxon>
        <taxon>Sar</taxon>
        <taxon>Alveolata</taxon>
        <taxon>Dinophyceae</taxon>
        <taxon>Suessiales</taxon>
        <taxon>Symbiodiniaceae</taxon>
        <taxon>Durusdinium</taxon>
    </lineage>
</organism>
<name>A0ABP0IP33_9DINO</name>
<evidence type="ECO:0000313" key="2">
    <source>
        <dbReference type="EMBL" id="CAK9003802.1"/>
    </source>
</evidence>
<reference evidence="2 3" key="1">
    <citation type="submission" date="2024-02" db="EMBL/GenBank/DDBJ databases">
        <authorList>
            <person name="Chen Y."/>
            <person name="Shah S."/>
            <person name="Dougan E. K."/>
            <person name="Thang M."/>
            <person name="Chan C."/>
        </authorList>
    </citation>
    <scope>NUCLEOTIDE SEQUENCE [LARGE SCALE GENOMIC DNA]</scope>
</reference>
<feature type="compositionally biased region" description="Basic and acidic residues" evidence="1">
    <location>
        <begin position="289"/>
        <end position="299"/>
    </location>
</feature>
<comment type="caution">
    <text evidence="2">The sequence shown here is derived from an EMBL/GenBank/DDBJ whole genome shotgun (WGS) entry which is preliminary data.</text>
</comment>
<dbReference type="EMBL" id="CAXAMN010003302">
    <property type="protein sequence ID" value="CAK9003802.1"/>
    <property type="molecule type" value="Genomic_DNA"/>
</dbReference>
<feature type="compositionally biased region" description="Polar residues" evidence="1">
    <location>
        <begin position="30"/>
        <end position="47"/>
    </location>
</feature>
<feature type="region of interest" description="Disordered" evidence="1">
    <location>
        <begin position="289"/>
        <end position="320"/>
    </location>
</feature>
<keyword evidence="3" id="KW-1185">Reference proteome</keyword>
<accession>A0ABP0IP33</accession>
<feature type="region of interest" description="Disordered" evidence="1">
    <location>
        <begin position="87"/>
        <end position="112"/>
    </location>
</feature>
<feature type="region of interest" description="Disordered" evidence="1">
    <location>
        <begin position="1"/>
        <end position="61"/>
    </location>
</feature>
<sequence>MGCGSFWRTSKPPKSTPPQRKPVEGETEASAETSLKVSPPFRSSRSKGLSEEKTYTPEQEAAAEKIGAALRGSATRWQVKEDYHELRPREGEPLDPQDAGFSPYAQSNPSMPVVSDHLRFKVRDVTKQRVVEQLGHDEVLSMWSSFEDAAGKLLQKVAESAQQLPPGPMKQMSQIHLFQGDEENAKEVPKEVTTGFIVRRQENYLLGKFQVVAVPVIADYDSAFNSLQVEKNNFSAVQPTTPTSRGGSSADCDGPQGFNGWFWVLHSAAPNIGESAQAEDFLAYSVEERNDAQPRRTESNHSTTSTSSRCCWKDRPTGRPSRRLNEDVYIADIARLWRNALNAMLYLEVEDAIFFPFGMGAFLRHLKLNDDRYEDPACMRTLKRRIADELMNAISDLIAPTKGKKTQARKRPPFRVHLCLVCVNPESIDNHNCFVEAAAAKAQLCPELKEVLQLRRNVDSLQLAYELGKSNPDQPLKVALLNGANRKLCGNHWFQSGARYAIDENLHRRSASLSRASLLVNFDTEPRPREVTQLEETVRFFGGSVVDLAKVQDILGSEEQKIPEGKTKTDLQMVNIKAKQERPQKSCLMPGIGFHGPVAKIWSGDHGCVVLAGDAQDRLLCAQSGRSESSDLRGIRRTGVEHLLQLRWLQPPLWQVTMRVAHRMLKYCSLARRSGTCQGGDPGIASCSTKAQPRSIHLQLAGGRLEEGTLRSNEVILAGGHSALHYGHGDGHVTSRWKTTTVSTPLGKAAREKKILIDSDLTLAENGIEVYVYKDQQAKEDLTTKVEDLVIIPSQLQNAIRVIQSTPFPEFVGGSRRVQQQKITIEDKN</sequence>
<evidence type="ECO:0000256" key="1">
    <source>
        <dbReference type="SAM" id="MobiDB-lite"/>
    </source>
</evidence>
<protein>
    <submittedName>
        <fullName evidence="2">Uncharacterized protein</fullName>
    </submittedName>
</protein>
<dbReference type="Proteomes" id="UP001642484">
    <property type="component" value="Unassembled WGS sequence"/>
</dbReference>
<dbReference type="PROSITE" id="PS50096">
    <property type="entry name" value="IQ"/>
    <property type="match status" value="1"/>
</dbReference>